<feature type="transmembrane region" description="Helical" evidence="1">
    <location>
        <begin position="106"/>
        <end position="126"/>
    </location>
</feature>
<feature type="transmembrane region" description="Helical" evidence="1">
    <location>
        <begin position="146"/>
        <end position="164"/>
    </location>
</feature>
<reference evidence="2 3" key="1">
    <citation type="submission" date="2016-10" db="EMBL/GenBank/DDBJ databases">
        <authorList>
            <person name="de Groot N.N."/>
        </authorList>
    </citation>
    <scope>NUCLEOTIDE SEQUENCE [LARGE SCALE GENOMIC DNA]</scope>
    <source>
        <strain evidence="2 3">GAS232</strain>
    </source>
</reference>
<name>A0A1G7QE52_9BACT</name>
<evidence type="ECO:0000256" key="1">
    <source>
        <dbReference type="SAM" id="Phobius"/>
    </source>
</evidence>
<feature type="transmembrane region" description="Helical" evidence="1">
    <location>
        <begin position="50"/>
        <end position="70"/>
    </location>
</feature>
<dbReference type="AlphaFoldDB" id="A0A1G7QE52"/>
<feature type="transmembrane region" description="Helical" evidence="1">
    <location>
        <begin position="76"/>
        <end position="94"/>
    </location>
</feature>
<dbReference type="InterPro" id="IPR046487">
    <property type="entry name" value="DUF6580"/>
</dbReference>
<feature type="transmembrane region" description="Helical" evidence="1">
    <location>
        <begin position="26"/>
        <end position="43"/>
    </location>
</feature>
<dbReference type="OrthoDB" id="9806699at2"/>
<keyword evidence="1" id="KW-0472">Membrane</keyword>
<dbReference type="RefSeq" id="WP_083346579.1">
    <property type="nucleotide sequence ID" value="NZ_LT629690.1"/>
</dbReference>
<dbReference type="Proteomes" id="UP000182427">
    <property type="component" value="Chromosome I"/>
</dbReference>
<gene>
    <name evidence="2" type="ORF">SAMN05444167_3845</name>
</gene>
<evidence type="ECO:0000313" key="3">
    <source>
        <dbReference type="Proteomes" id="UP000182427"/>
    </source>
</evidence>
<protein>
    <submittedName>
        <fullName evidence="2">Uncharacterized protein</fullName>
    </submittedName>
</protein>
<proteinExistence type="predicted"/>
<dbReference type="Pfam" id="PF20221">
    <property type="entry name" value="DUF6580"/>
    <property type="match status" value="1"/>
</dbReference>
<sequence>MAYLVLLIAILSRVLPSLLHITGGNVTTMGASLLFFGACLASGKRWHAAFAVVALAATDWWLTVFGYGYAFHLSGYIVTWLWYAAVILAASVTLHRKHSWLSVGMAALASSTSFFLLSNFVVFLRSGMYPHTSEGLIACYTAAVPFYQNDLISTLLFSGLFFLLPATENIPGLAGTTFRKNAA</sequence>
<dbReference type="EMBL" id="LT629690">
    <property type="protein sequence ID" value="SDF96774.1"/>
    <property type="molecule type" value="Genomic_DNA"/>
</dbReference>
<accession>A0A1G7QE52</accession>
<keyword evidence="1" id="KW-1133">Transmembrane helix</keyword>
<organism evidence="2 3">
    <name type="scientific">Terriglobus roseus</name>
    <dbReference type="NCBI Taxonomy" id="392734"/>
    <lineage>
        <taxon>Bacteria</taxon>
        <taxon>Pseudomonadati</taxon>
        <taxon>Acidobacteriota</taxon>
        <taxon>Terriglobia</taxon>
        <taxon>Terriglobales</taxon>
        <taxon>Acidobacteriaceae</taxon>
        <taxon>Terriglobus</taxon>
    </lineage>
</organism>
<keyword evidence="1" id="KW-0812">Transmembrane</keyword>
<evidence type="ECO:0000313" key="2">
    <source>
        <dbReference type="EMBL" id="SDF96774.1"/>
    </source>
</evidence>
<keyword evidence="3" id="KW-1185">Reference proteome</keyword>